<dbReference type="InterPro" id="IPR006047">
    <property type="entry name" value="GH13_cat_dom"/>
</dbReference>
<evidence type="ECO:0000313" key="4">
    <source>
        <dbReference type="Proteomes" id="UP001344447"/>
    </source>
</evidence>
<dbReference type="GO" id="GO:0005975">
    <property type="term" value="P:carbohydrate metabolic process"/>
    <property type="evidence" value="ECO:0007669"/>
    <property type="project" value="InterPro"/>
</dbReference>
<name>A0AAN7TV77_9MYCE</name>
<keyword evidence="1" id="KW-0732">Signal</keyword>
<dbReference type="CDD" id="cd11347">
    <property type="entry name" value="AmyAc_1"/>
    <property type="match status" value="1"/>
</dbReference>
<accession>A0AAN7TV77</accession>
<dbReference type="PANTHER" id="PTHR47786:SF2">
    <property type="entry name" value="GLYCOSYL HYDROLASE FAMILY 13 CATALYTIC DOMAIN-CONTAINING PROTEIN"/>
    <property type="match status" value="1"/>
</dbReference>
<dbReference type="EMBL" id="JAVFKY010000002">
    <property type="protein sequence ID" value="KAK5580409.1"/>
    <property type="molecule type" value="Genomic_DNA"/>
</dbReference>
<dbReference type="Proteomes" id="UP001344447">
    <property type="component" value="Unassembled WGS sequence"/>
</dbReference>
<evidence type="ECO:0000259" key="2">
    <source>
        <dbReference type="SMART" id="SM00642"/>
    </source>
</evidence>
<comment type="caution">
    <text evidence="3">The sequence shown here is derived from an EMBL/GenBank/DDBJ whole genome shotgun (WGS) entry which is preliminary data.</text>
</comment>
<dbReference type="PANTHER" id="PTHR47786">
    <property type="entry name" value="ALPHA-1,4-GLUCAN:MALTOSE-1-PHOSPHATE MALTOSYLTRANSFERASE"/>
    <property type="match status" value="1"/>
</dbReference>
<organism evidence="3 4">
    <name type="scientific">Dictyostelium firmibasis</name>
    <dbReference type="NCBI Taxonomy" id="79012"/>
    <lineage>
        <taxon>Eukaryota</taxon>
        <taxon>Amoebozoa</taxon>
        <taxon>Evosea</taxon>
        <taxon>Eumycetozoa</taxon>
        <taxon>Dictyostelia</taxon>
        <taxon>Dictyosteliales</taxon>
        <taxon>Dictyosteliaceae</taxon>
        <taxon>Dictyostelium</taxon>
    </lineage>
</organism>
<feature type="signal peptide" evidence="1">
    <location>
        <begin position="1"/>
        <end position="25"/>
    </location>
</feature>
<dbReference type="SMART" id="SM00642">
    <property type="entry name" value="Aamy"/>
    <property type="match status" value="1"/>
</dbReference>
<evidence type="ECO:0000256" key="1">
    <source>
        <dbReference type="SAM" id="SignalP"/>
    </source>
</evidence>
<reference evidence="3 4" key="1">
    <citation type="submission" date="2023-11" db="EMBL/GenBank/DDBJ databases">
        <title>Dfirmibasis_genome.</title>
        <authorList>
            <person name="Edelbroek B."/>
            <person name="Kjellin J."/>
            <person name="Jerlstrom-Hultqvist J."/>
            <person name="Soderbom F."/>
        </authorList>
    </citation>
    <scope>NUCLEOTIDE SEQUENCE [LARGE SCALE GENOMIC DNA]</scope>
    <source>
        <strain evidence="3 4">TNS-C-14</strain>
    </source>
</reference>
<feature type="domain" description="Glycosyl hydrolase family 13 catalytic" evidence="2">
    <location>
        <begin position="90"/>
        <end position="417"/>
    </location>
</feature>
<keyword evidence="4" id="KW-1185">Reference proteome</keyword>
<gene>
    <name evidence="3" type="ORF">RB653_000426</name>
</gene>
<dbReference type="InterPro" id="IPR017853">
    <property type="entry name" value="GH"/>
</dbReference>
<dbReference type="Pfam" id="PF00128">
    <property type="entry name" value="Alpha-amylase"/>
    <property type="match status" value="1"/>
</dbReference>
<sequence length="517" mass="59458">MKINFTIFIFTLIVMTNLVTKKVSSTVPAGGMMMYEVSTRPWMYNLSITYNTPINTLLDIPFEEFENIKSMGFDMIWMMGVWELGEYGLNYDQTNEPLLQHYEQVLPGFTQADIIGSPYAVTNYSVNPQVGLEQDLVELRKKLNAIGLLLMLDFVPNHTAVDAEWTTTEMDYFIRAPQGTPTPYNNNTYLPNGIAYGSAGWGGSWFDTAQLNYWNPDCVKARIQQLLTVASFADAIRCDMAYLLLNSLFGSNWATQLQSWGYEQPAQEFWTVAIEIVKQEYPDIIFLAEVYHPYEENLQEVGFDYTYDKMLHDIINGGDMNAVRAWISGHSKQFTTHSAHFISNHDEPRGANFFGSWWRSNAASLITYTLPGLRFFWWGDFQGYSNQLDVHLRREESEPAIPDTMAFYQTLTSIVSDPVFKNGEFTYLNCTNDQESWNLVAYKWTYQNERRLCVLNFSDQQGTGNIILDDAEPINGNDTIPVTDLLSNTTYYRSSEQMRTTGLYVIINSWYGQIFKY</sequence>
<protein>
    <recommendedName>
        <fullName evidence="2">Glycosyl hydrolase family 13 catalytic domain-containing protein</fullName>
    </recommendedName>
</protein>
<evidence type="ECO:0000313" key="3">
    <source>
        <dbReference type="EMBL" id="KAK5580409.1"/>
    </source>
</evidence>
<proteinExistence type="predicted"/>
<feature type="chain" id="PRO_5042919610" description="Glycosyl hydrolase family 13 catalytic domain-containing protein" evidence="1">
    <location>
        <begin position="26"/>
        <end position="517"/>
    </location>
</feature>
<dbReference type="AlphaFoldDB" id="A0AAN7TV77"/>
<dbReference type="Gene3D" id="3.20.20.80">
    <property type="entry name" value="Glycosidases"/>
    <property type="match status" value="1"/>
</dbReference>
<dbReference type="SUPFAM" id="SSF51445">
    <property type="entry name" value="(Trans)glycosidases"/>
    <property type="match status" value="1"/>
</dbReference>